<evidence type="ECO:0000313" key="2">
    <source>
        <dbReference type="Proteomes" id="UP001381693"/>
    </source>
</evidence>
<organism evidence="1 2">
    <name type="scientific">Halocaridina rubra</name>
    <name type="common">Hawaiian red shrimp</name>
    <dbReference type="NCBI Taxonomy" id="373956"/>
    <lineage>
        <taxon>Eukaryota</taxon>
        <taxon>Metazoa</taxon>
        <taxon>Ecdysozoa</taxon>
        <taxon>Arthropoda</taxon>
        <taxon>Crustacea</taxon>
        <taxon>Multicrustacea</taxon>
        <taxon>Malacostraca</taxon>
        <taxon>Eumalacostraca</taxon>
        <taxon>Eucarida</taxon>
        <taxon>Decapoda</taxon>
        <taxon>Pleocyemata</taxon>
        <taxon>Caridea</taxon>
        <taxon>Atyoidea</taxon>
        <taxon>Atyidae</taxon>
        <taxon>Halocaridina</taxon>
    </lineage>
</organism>
<feature type="non-terminal residue" evidence="1">
    <location>
        <position position="1"/>
    </location>
</feature>
<accession>A0AAN8WYQ3</accession>
<dbReference type="Proteomes" id="UP001381693">
    <property type="component" value="Unassembled WGS sequence"/>
</dbReference>
<comment type="caution">
    <text evidence="1">The sequence shown here is derived from an EMBL/GenBank/DDBJ whole genome shotgun (WGS) entry which is preliminary data.</text>
</comment>
<keyword evidence="2" id="KW-1185">Reference proteome</keyword>
<sequence length="100" mass="11779">SRKSIQRAAVEQNINMISIQQNLLYELKLYPERDISHRCFVSQPLAKWTVLESEQIPQGPVQQSHHSFHLRGVFNQVWSFMDPVSKKFLWLSMMIFLYGA</sequence>
<gene>
    <name evidence="1" type="ORF">SK128_003156</name>
</gene>
<name>A0AAN8WYQ3_HALRR</name>
<dbReference type="EMBL" id="JAXCGZ010017124">
    <property type="protein sequence ID" value="KAK7068780.1"/>
    <property type="molecule type" value="Genomic_DNA"/>
</dbReference>
<reference evidence="1 2" key="1">
    <citation type="submission" date="2023-11" db="EMBL/GenBank/DDBJ databases">
        <title>Halocaridina rubra genome assembly.</title>
        <authorList>
            <person name="Smith C."/>
        </authorList>
    </citation>
    <scope>NUCLEOTIDE SEQUENCE [LARGE SCALE GENOMIC DNA]</scope>
    <source>
        <strain evidence="1">EP-1</strain>
        <tissue evidence="1">Whole</tissue>
    </source>
</reference>
<protein>
    <submittedName>
        <fullName evidence="1">Uncharacterized protein</fullName>
    </submittedName>
</protein>
<proteinExistence type="predicted"/>
<evidence type="ECO:0000313" key="1">
    <source>
        <dbReference type="EMBL" id="KAK7068780.1"/>
    </source>
</evidence>
<dbReference type="AlphaFoldDB" id="A0AAN8WYQ3"/>